<organism evidence="3 4">
    <name type="scientific">Clostridium botulinum D str. 1873</name>
    <dbReference type="NCBI Taxonomy" id="592027"/>
    <lineage>
        <taxon>Bacteria</taxon>
        <taxon>Bacillati</taxon>
        <taxon>Bacillota</taxon>
        <taxon>Clostridia</taxon>
        <taxon>Eubacteriales</taxon>
        <taxon>Clostridiaceae</taxon>
        <taxon>Clostridium</taxon>
    </lineage>
</organism>
<name>A0A9P2LLN8_CLOBO</name>
<dbReference type="SUPFAM" id="SSF52218">
    <property type="entry name" value="Flavoproteins"/>
    <property type="match status" value="1"/>
</dbReference>
<comment type="caution">
    <text evidence="3">The sequence shown here is derived from an EMBL/GenBank/DDBJ whole genome shotgun (WGS) entry which is preliminary data.</text>
</comment>
<dbReference type="InterPro" id="IPR008254">
    <property type="entry name" value="Flavodoxin/NO_synth"/>
</dbReference>
<evidence type="ECO:0000259" key="2">
    <source>
        <dbReference type="PROSITE" id="PS50902"/>
    </source>
</evidence>
<dbReference type="InterPro" id="IPR036866">
    <property type="entry name" value="RibonucZ/Hydroxyglut_hydro"/>
</dbReference>
<dbReference type="EMBL" id="ACSJ01000007">
    <property type="protein sequence ID" value="EES91541.1"/>
    <property type="molecule type" value="Genomic_DNA"/>
</dbReference>
<dbReference type="InterPro" id="IPR001279">
    <property type="entry name" value="Metallo-B-lactamas"/>
</dbReference>
<dbReference type="PIRSF" id="PIRSF005243">
    <property type="entry name" value="ROO"/>
    <property type="match status" value="1"/>
</dbReference>
<dbReference type="SMART" id="SM00849">
    <property type="entry name" value="Lactamase_B"/>
    <property type="match status" value="1"/>
</dbReference>
<dbReference type="GO" id="GO:0009055">
    <property type="term" value="F:electron transfer activity"/>
    <property type="evidence" value="ECO:0007669"/>
    <property type="project" value="InterPro"/>
</dbReference>
<dbReference type="Pfam" id="PF00258">
    <property type="entry name" value="Flavodoxin_1"/>
    <property type="match status" value="1"/>
</dbReference>
<dbReference type="PANTHER" id="PTHR43717:SF1">
    <property type="entry name" value="ANAEROBIC NITRIC OXIDE REDUCTASE FLAVORUBREDOXIN"/>
    <property type="match status" value="1"/>
</dbReference>
<proteinExistence type="inferred from homology"/>
<accession>A0A9P2LLN8</accession>
<dbReference type="Proteomes" id="UP000006160">
    <property type="component" value="Unassembled WGS sequence"/>
</dbReference>
<dbReference type="InterPro" id="IPR045761">
    <property type="entry name" value="ODP_dom"/>
</dbReference>
<dbReference type="SUPFAM" id="SSF56281">
    <property type="entry name" value="Metallo-hydrolase/oxidoreductase"/>
    <property type="match status" value="1"/>
</dbReference>
<feature type="domain" description="Flavodoxin-like" evidence="2">
    <location>
        <begin position="253"/>
        <end position="391"/>
    </location>
</feature>
<dbReference type="GO" id="GO:0046872">
    <property type="term" value="F:metal ion binding"/>
    <property type="evidence" value="ECO:0007669"/>
    <property type="project" value="InterPro"/>
</dbReference>
<comment type="similarity">
    <text evidence="1">In the N-terminal section; belongs to the zinc metallo-hydrolase group 3 family.</text>
</comment>
<evidence type="ECO:0000256" key="1">
    <source>
        <dbReference type="ARBA" id="ARBA00007121"/>
    </source>
</evidence>
<dbReference type="Gene3D" id="3.40.50.360">
    <property type="match status" value="1"/>
</dbReference>
<dbReference type="Gene3D" id="3.60.15.10">
    <property type="entry name" value="Ribonuclease Z/Hydroxyacylglutathione hydrolase-like"/>
    <property type="match status" value="1"/>
</dbReference>
<dbReference type="Pfam" id="PF19583">
    <property type="entry name" value="ODP"/>
    <property type="match status" value="1"/>
</dbReference>
<dbReference type="AlphaFoldDB" id="A0A9P2LLN8"/>
<protein>
    <submittedName>
        <fullName evidence="3">Metallo-beta-lactamase family protein/flavodoxin</fullName>
    </submittedName>
</protein>
<dbReference type="CDD" id="cd07709">
    <property type="entry name" value="flavodiiron_proteins_MBL-fold"/>
    <property type="match status" value="1"/>
</dbReference>
<sequence length="394" mass="44872">MSAIKLKDNIYWVGVKDPNLKVFDIIMETEKGTTYNSYLINDEKVVIIDSVKDGFWNKSIESIKQIIGNKKVDYIVVQHTELDHSGSVIKFIEEYPHATVIGTIATLNYLKEIVNKDFKGKNINEIKELNTGSNTLKFISVPNLHWPDTMITYIPEQSILFTCDITGAHYCMLNGCIESDLDNAEYVREFQYYFNCIMSPFKKFVLSALDKIKDLKINMIFPSHGPIHKDKNVQKVLELYRLMATENVMENNVQILYASAYHNTENMAKYMCEKLNAKGVNTQIHEITEVGIDKAVELINNSSGFIIGSPTMNQDAVEPVWRVLTSTCVIPNKGKVSAAFGSYGWSGEAVPMITERLKSMKLKVVEDGFRFKFVPSNKDYKNADEFIEKFISLI</sequence>
<dbReference type="PANTHER" id="PTHR43717">
    <property type="entry name" value="ANAEROBIC NITRIC OXIDE REDUCTASE FLAVORUBREDOXIN"/>
    <property type="match status" value="1"/>
</dbReference>
<dbReference type="InterPro" id="IPR029039">
    <property type="entry name" value="Flavoprotein-like_sf"/>
</dbReference>
<dbReference type="GO" id="GO:0016651">
    <property type="term" value="F:oxidoreductase activity, acting on NAD(P)H"/>
    <property type="evidence" value="ECO:0007669"/>
    <property type="project" value="UniProtKB-ARBA"/>
</dbReference>
<dbReference type="RefSeq" id="WP_003376445.1">
    <property type="nucleotide sequence ID" value="NZ_ACSJ01000007.1"/>
</dbReference>
<evidence type="ECO:0000313" key="3">
    <source>
        <dbReference type="EMBL" id="EES91541.1"/>
    </source>
</evidence>
<dbReference type="GO" id="GO:0010181">
    <property type="term" value="F:FMN binding"/>
    <property type="evidence" value="ECO:0007669"/>
    <property type="project" value="InterPro"/>
</dbReference>
<dbReference type="InterPro" id="IPR016440">
    <property type="entry name" value="Rubredoxin-O_OxRdtase"/>
</dbReference>
<gene>
    <name evidence="3" type="ORF">CLG_B1444</name>
</gene>
<reference evidence="3 4" key="1">
    <citation type="submission" date="2009-10" db="EMBL/GenBank/DDBJ databases">
        <authorList>
            <person name="Shrivastava S."/>
            <person name="Brinkac L.B."/>
            <person name="Brown J.L."/>
            <person name="Bruce D.B."/>
            <person name="Detter C."/>
            <person name="Green L.D."/>
            <person name="Munk C.A."/>
            <person name="Rogers Y.C."/>
            <person name="Tapia R."/>
            <person name="Saunders E.S."/>
            <person name="Sims D.R."/>
            <person name="Smith L.A."/>
            <person name="Smith T.J."/>
            <person name="Sutton G."/>
            <person name="Brettin T."/>
        </authorList>
    </citation>
    <scope>NUCLEOTIDE SEQUENCE [LARGE SCALE GENOMIC DNA]</scope>
    <source>
        <strain evidence="4">D str. 1873</strain>
    </source>
</reference>
<evidence type="ECO:0000313" key="4">
    <source>
        <dbReference type="Proteomes" id="UP000006160"/>
    </source>
</evidence>
<dbReference type="PROSITE" id="PS50902">
    <property type="entry name" value="FLAVODOXIN_LIKE"/>
    <property type="match status" value="1"/>
</dbReference>